<organism evidence="2 3">
    <name type="scientific">Cercospora zeae-maydis SCOH1-5</name>
    <dbReference type="NCBI Taxonomy" id="717836"/>
    <lineage>
        <taxon>Eukaryota</taxon>
        <taxon>Fungi</taxon>
        <taxon>Dikarya</taxon>
        <taxon>Ascomycota</taxon>
        <taxon>Pezizomycotina</taxon>
        <taxon>Dothideomycetes</taxon>
        <taxon>Dothideomycetidae</taxon>
        <taxon>Mycosphaerellales</taxon>
        <taxon>Mycosphaerellaceae</taxon>
        <taxon>Cercospora</taxon>
    </lineage>
</organism>
<evidence type="ECO:0000313" key="3">
    <source>
        <dbReference type="Proteomes" id="UP000799539"/>
    </source>
</evidence>
<dbReference type="PANTHER" id="PTHR37017">
    <property type="entry name" value="AB HYDROLASE-1 DOMAIN-CONTAINING PROTEIN-RELATED"/>
    <property type="match status" value="1"/>
</dbReference>
<name>A0A6A6FHE5_9PEZI</name>
<dbReference type="InterPro" id="IPR052897">
    <property type="entry name" value="Sec-Metab_Biosynth_Hydrolase"/>
</dbReference>
<dbReference type="InterPro" id="IPR029058">
    <property type="entry name" value="AB_hydrolase_fold"/>
</dbReference>
<dbReference type="Pfam" id="PF12697">
    <property type="entry name" value="Abhydrolase_6"/>
    <property type="match status" value="1"/>
</dbReference>
<dbReference type="AlphaFoldDB" id="A0A6A6FHE5"/>
<evidence type="ECO:0000313" key="2">
    <source>
        <dbReference type="EMBL" id="KAF2212879.1"/>
    </source>
</evidence>
<accession>A0A6A6FHE5</accession>
<dbReference type="PANTHER" id="PTHR37017:SF11">
    <property type="entry name" value="ESTERASE_LIPASE_THIOESTERASE DOMAIN-CONTAINING PROTEIN"/>
    <property type="match status" value="1"/>
</dbReference>
<feature type="domain" description="AB hydrolase-1" evidence="1">
    <location>
        <begin position="58"/>
        <end position="291"/>
    </location>
</feature>
<protein>
    <recommendedName>
        <fullName evidence="1">AB hydrolase-1 domain-containing protein</fullName>
    </recommendedName>
</protein>
<gene>
    <name evidence="2" type="ORF">CERZMDRAFT_97374</name>
</gene>
<sequence length="309" mass="33942">MDGTRPIVPAPVPTLAEQIEARRLSLQNTLPPVPQQARPPTEIPPASEVTLIFVLDSFYSASHWIHIHAKLTAMGYYDIVTVSPASTQPVQSPPKSLRDDSNMVHLAALNVMAKGKDAVIIAHGYGGTAANNTLQGLDVRSRTEAGATTCVRGIIFITAMPLMTGMTVLQQFGGKLLDCHILEANDEFIFCGPPGPVHWLFNDVLPLEGEYWAGNLLFQSYRAYSEATTHAAYEVIPSVYLRCHADRAFPHARQNVVVQNARKANAIFQVHELPAAGHSPFLGVHEDALAEFIHQKTDLLRNCGMQWFM</sequence>
<reference evidence="2" key="1">
    <citation type="journal article" date="2020" name="Stud. Mycol.">
        <title>101 Dothideomycetes genomes: a test case for predicting lifestyles and emergence of pathogens.</title>
        <authorList>
            <person name="Haridas S."/>
            <person name="Albert R."/>
            <person name="Binder M."/>
            <person name="Bloem J."/>
            <person name="Labutti K."/>
            <person name="Salamov A."/>
            <person name="Andreopoulos B."/>
            <person name="Baker S."/>
            <person name="Barry K."/>
            <person name="Bills G."/>
            <person name="Bluhm B."/>
            <person name="Cannon C."/>
            <person name="Castanera R."/>
            <person name="Culley D."/>
            <person name="Daum C."/>
            <person name="Ezra D."/>
            <person name="Gonzalez J."/>
            <person name="Henrissat B."/>
            <person name="Kuo A."/>
            <person name="Liang C."/>
            <person name="Lipzen A."/>
            <person name="Lutzoni F."/>
            <person name="Magnuson J."/>
            <person name="Mondo S."/>
            <person name="Nolan M."/>
            <person name="Ohm R."/>
            <person name="Pangilinan J."/>
            <person name="Park H.-J."/>
            <person name="Ramirez L."/>
            <person name="Alfaro M."/>
            <person name="Sun H."/>
            <person name="Tritt A."/>
            <person name="Yoshinaga Y."/>
            <person name="Zwiers L.-H."/>
            <person name="Turgeon B."/>
            <person name="Goodwin S."/>
            <person name="Spatafora J."/>
            <person name="Crous P."/>
            <person name="Grigoriev I."/>
        </authorList>
    </citation>
    <scope>NUCLEOTIDE SEQUENCE</scope>
    <source>
        <strain evidence="2">SCOH1-5</strain>
    </source>
</reference>
<keyword evidence="3" id="KW-1185">Reference proteome</keyword>
<dbReference type="Gene3D" id="3.40.50.1820">
    <property type="entry name" value="alpha/beta hydrolase"/>
    <property type="match status" value="1"/>
</dbReference>
<dbReference type="InterPro" id="IPR000073">
    <property type="entry name" value="AB_hydrolase_1"/>
</dbReference>
<evidence type="ECO:0000259" key="1">
    <source>
        <dbReference type="Pfam" id="PF12697"/>
    </source>
</evidence>
<dbReference type="EMBL" id="ML992672">
    <property type="protein sequence ID" value="KAF2212879.1"/>
    <property type="molecule type" value="Genomic_DNA"/>
</dbReference>
<proteinExistence type="predicted"/>
<dbReference type="OrthoDB" id="1263307at2759"/>
<dbReference type="Proteomes" id="UP000799539">
    <property type="component" value="Unassembled WGS sequence"/>
</dbReference>
<dbReference type="SUPFAM" id="SSF53474">
    <property type="entry name" value="alpha/beta-Hydrolases"/>
    <property type="match status" value="1"/>
</dbReference>